<evidence type="ECO:0000313" key="5">
    <source>
        <dbReference type="Proteomes" id="UP001139887"/>
    </source>
</evidence>
<dbReference type="InterPro" id="IPR016123">
    <property type="entry name" value="Mog1/PsbP_a/b/a-sand"/>
</dbReference>
<dbReference type="GO" id="GO:0042391">
    <property type="term" value="P:regulation of membrane potential"/>
    <property type="evidence" value="ECO:0007669"/>
    <property type="project" value="TreeGrafter"/>
</dbReference>
<accession>A0A9W8IKB0</accession>
<evidence type="ECO:0000256" key="3">
    <source>
        <dbReference type="ARBA" id="ARBA00022927"/>
    </source>
</evidence>
<dbReference type="EMBL" id="JANBUW010000002">
    <property type="protein sequence ID" value="KAJ2852616.1"/>
    <property type="molecule type" value="Genomic_DNA"/>
</dbReference>
<dbReference type="GO" id="GO:0005634">
    <property type="term" value="C:nucleus"/>
    <property type="evidence" value="ECO:0007669"/>
    <property type="project" value="TreeGrafter"/>
</dbReference>
<gene>
    <name evidence="4" type="ORF">IWW36_000245</name>
</gene>
<name>A0A9W8IKB0_9FUNG</name>
<evidence type="ECO:0000256" key="1">
    <source>
        <dbReference type="ARBA" id="ARBA00010307"/>
    </source>
</evidence>
<evidence type="ECO:0008006" key="6">
    <source>
        <dbReference type="Google" id="ProtNLM"/>
    </source>
</evidence>
<evidence type="ECO:0000256" key="2">
    <source>
        <dbReference type="ARBA" id="ARBA00022448"/>
    </source>
</evidence>
<dbReference type="PANTHER" id="PTHR15837">
    <property type="entry name" value="RAN GUANINE NUCLEOTIDE RELEASE FACTOR"/>
    <property type="match status" value="1"/>
</dbReference>
<dbReference type="SUPFAM" id="SSF55724">
    <property type="entry name" value="Mog1p/PsbP-like"/>
    <property type="match status" value="1"/>
</dbReference>
<dbReference type="Pfam" id="PF04603">
    <property type="entry name" value="Mog1"/>
    <property type="match status" value="1"/>
</dbReference>
<organism evidence="4 5">
    <name type="scientific">Coemansia brasiliensis</name>
    <dbReference type="NCBI Taxonomy" id="2650707"/>
    <lineage>
        <taxon>Eukaryota</taxon>
        <taxon>Fungi</taxon>
        <taxon>Fungi incertae sedis</taxon>
        <taxon>Zoopagomycota</taxon>
        <taxon>Kickxellomycotina</taxon>
        <taxon>Kickxellomycetes</taxon>
        <taxon>Kickxellales</taxon>
        <taxon>Kickxellaceae</taxon>
        <taxon>Coemansia</taxon>
    </lineage>
</organism>
<dbReference type="GO" id="GO:0044325">
    <property type="term" value="F:transmembrane transporter binding"/>
    <property type="evidence" value="ECO:0007669"/>
    <property type="project" value="TreeGrafter"/>
</dbReference>
<dbReference type="Gene3D" id="3.40.1000.10">
    <property type="entry name" value="Mog1/PsbP, alpha/beta/alpha sandwich"/>
    <property type="match status" value="1"/>
</dbReference>
<keyword evidence="3" id="KW-0653">Protein transport</keyword>
<keyword evidence="5" id="KW-1185">Reference proteome</keyword>
<dbReference type="GO" id="GO:0017080">
    <property type="term" value="F:sodium channel regulator activity"/>
    <property type="evidence" value="ECO:0007669"/>
    <property type="project" value="TreeGrafter"/>
</dbReference>
<sequence length="184" mass="20160">MPLQNLYGGAMCIDIPSGMVDISNFREVPDNQEVFASATTDQSVIVEILESVSQQKHEATKFHFEQLAETNASGRTHILSIQDIQVEGIPEAYMLVGQQAVAKFNEGKESENQILIVLALLRVPAHSADILVSLNAPLKISHLSSSSNNSGIEAAELAVDSQQAVNEFLQMVRTFRINDYTLFA</sequence>
<protein>
    <recommendedName>
        <fullName evidence="6">Ran guanine nucleotide release factor</fullName>
    </recommendedName>
</protein>
<dbReference type="GO" id="GO:0031267">
    <property type="term" value="F:small GTPase binding"/>
    <property type="evidence" value="ECO:0007669"/>
    <property type="project" value="TreeGrafter"/>
</dbReference>
<keyword evidence="2" id="KW-0813">Transport</keyword>
<dbReference type="GO" id="GO:0006606">
    <property type="term" value="P:protein import into nucleus"/>
    <property type="evidence" value="ECO:0007669"/>
    <property type="project" value="TreeGrafter"/>
</dbReference>
<comment type="similarity">
    <text evidence="1">Belongs to the MOG1 family.</text>
</comment>
<dbReference type="PANTHER" id="PTHR15837:SF0">
    <property type="entry name" value="RAN GUANINE NUCLEOTIDE RELEASE FACTOR"/>
    <property type="match status" value="1"/>
</dbReference>
<dbReference type="OrthoDB" id="10255285at2759"/>
<dbReference type="InterPro" id="IPR007681">
    <property type="entry name" value="Mog1"/>
</dbReference>
<comment type="caution">
    <text evidence="4">The sequence shown here is derived from an EMBL/GenBank/DDBJ whole genome shotgun (WGS) entry which is preliminary data.</text>
</comment>
<evidence type="ECO:0000313" key="4">
    <source>
        <dbReference type="EMBL" id="KAJ2852616.1"/>
    </source>
</evidence>
<reference evidence="4" key="1">
    <citation type="submission" date="2022-07" db="EMBL/GenBank/DDBJ databases">
        <title>Phylogenomic reconstructions and comparative analyses of Kickxellomycotina fungi.</title>
        <authorList>
            <person name="Reynolds N.K."/>
            <person name="Stajich J.E."/>
            <person name="Barry K."/>
            <person name="Grigoriev I.V."/>
            <person name="Crous P."/>
            <person name="Smith M.E."/>
        </authorList>
    </citation>
    <scope>NUCLEOTIDE SEQUENCE</scope>
    <source>
        <strain evidence="4">NRRL 1566</strain>
    </source>
</reference>
<dbReference type="GO" id="GO:0005085">
    <property type="term" value="F:guanyl-nucleotide exchange factor activity"/>
    <property type="evidence" value="ECO:0007669"/>
    <property type="project" value="TreeGrafter"/>
</dbReference>
<dbReference type="AlphaFoldDB" id="A0A9W8IKB0"/>
<dbReference type="Proteomes" id="UP001139887">
    <property type="component" value="Unassembled WGS sequence"/>
</dbReference>
<proteinExistence type="inferred from homology"/>